<dbReference type="AlphaFoldDB" id="A0AAV9IRF6"/>
<comment type="caution">
    <text evidence="5">The sequence shown here is derived from an EMBL/GenBank/DDBJ whole genome shotgun (WGS) entry which is preliminary data.</text>
</comment>
<organism evidence="5 6">
    <name type="scientific">Cyanidium caldarium</name>
    <name type="common">Red alga</name>
    <dbReference type="NCBI Taxonomy" id="2771"/>
    <lineage>
        <taxon>Eukaryota</taxon>
        <taxon>Rhodophyta</taxon>
        <taxon>Bangiophyceae</taxon>
        <taxon>Cyanidiales</taxon>
        <taxon>Cyanidiaceae</taxon>
        <taxon>Cyanidium</taxon>
    </lineage>
</organism>
<evidence type="ECO:0000256" key="2">
    <source>
        <dbReference type="ARBA" id="ARBA00022737"/>
    </source>
</evidence>
<dbReference type="CDD" id="cd01449">
    <property type="entry name" value="TST_Repeat_2"/>
    <property type="match status" value="1"/>
</dbReference>
<gene>
    <name evidence="5" type="ORF">CDCA_CDCA02G0695</name>
</gene>
<dbReference type="Pfam" id="PF00581">
    <property type="entry name" value="Rhodanese"/>
    <property type="match status" value="2"/>
</dbReference>
<keyword evidence="2" id="KW-0677">Repeat</keyword>
<dbReference type="CDD" id="cd01448">
    <property type="entry name" value="TST_Repeat_1"/>
    <property type="match status" value="1"/>
</dbReference>
<feature type="domain" description="Rhodanese" evidence="4">
    <location>
        <begin position="181"/>
        <end position="308"/>
    </location>
</feature>
<accession>A0AAV9IRF6</accession>
<dbReference type="InterPro" id="IPR036873">
    <property type="entry name" value="Rhodanese-like_dom_sf"/>
</dbReference>
<evidence type="ECO:0000313" key="6">
    <source>
        <dbReference type="Proteomes" id="UP001301350"/>
    </source>
</evidence>
<dbReference type="PROSITE" id="PS50206">
    <property type="entry name" value="RHODANESE_3"/>
    <property type="match status" value="2"/>
</dbReference>
<keyword evidence="6" id="KW-1185">Reference proteome</keyword>
<keyword evidence="1" id="KW-0808">Transferase</keyword>
<dbReference type="Proteomes" id="UP001301350">
    <property type="component" value="Unassembled WGS sequence"/>
</dbReference>
<sequence length="317" mass="34343">MFIPSALVTPRWLHSNLWKCCVLDASWYMPGQAGDAAAEYRQAHVPGAVQWDIDAVADRGTDLPHMLPKTEADMARAMRELGVQPRADQATFPIVCYTQRGAFVAAARAWWMLRAFGLDEVYVLDGGFQAWRALDLPTESGERAAAPKTPTSDAADRVALPLHFRPELLCTLDHLCSHLRGERPLQLVDARSPGRFRGTEPEPRPGLRGGHIPGARSVPFTAVLTDDGRHLRPRADLESLFRGAVRHPALGNWPADAAASCPRIVASCGSGVTAAVLALAMHEVGIADCAVYDGSWAEYGRLPELPVETQVAGDESA</sequence>
<dbReference type="InterPro" id="IPR045078">
    <property type="entry name" value="TST/MPST-like"/>
</dbReference>
<dbReference type="GO" id="GO:0005739">
    <property type="term" value="C:mitochondrion"/>
    <property type="evidence" value="ECO:0007669"/>
    <property type="project" value="TreeGrafter"/>
</dbReference>
<protein>
    <recommendedName>
        <fullName evidence="4">Rhodanese domain-containing protein</fullName>
    </recommendedName>
</protein>
<dbReference type="PANTHER" id="PTHR11364">
    <property type="entry name" value="THIOSULFATE SULFERTANSFERASE"/>
    <property type="match status" value="1"/>
</dbReference>
<dbReference type="SUPFAM" id="SSF52821">
    <property type="entry name" value="Rhodanese/Cell cycle control phosphatase"/>
    <property type="match status" value="2"/>
</dbReference>
<dbReference type="Gene3D" id="3.40.250.10">
    <property type="entry name" value="Rhodanese-like domain"/>
    <property type="match status" value="2"/>
</dbReference>
<feature type="domain" description="Rhodanese" evidence="4">
    <location>
        <begin position="19"/>
        <end position="140"/>
    </location>
</feature>
<reference evidence="5 6" key="1">
    <citation type="submission" date="2022-07" db="EMBL/GenBank/DDBJ databases">
        <title>Genome-wide signatures of adaptation to extreme environments.</title>
        <authorList>
            <person name="Cho C.H."/>
            <person name="Yoon H.S."/>
        </authorList>
    </citation>
    <scope>NUCLEOTIDE SEQUENCE [LARGE SCALE GENOMIC DNA]</scope>
    <source>
        <strain evidence="5 6">DBV 063 E5</strain>
    </source>
</reference>
<evidence type="ECO:0000256" key="3">
    <source>
        <dbReference type="SAM" id="MobiDB-lite"/>
    </source>
</evidence>
<evidence type="ECO:0000313" key="5">
    <source>
        <dbReference type="EMBL" id="KAK4534670.1"/>
    </source>
</evidence>
<feature type="region of interest" description="Disordered" evidence="3">
    <location>
        <begin position="192"/>
        <end position="212"/>
    </location>
</feature>
<evidence type="ECO:0000259" key="4">
    <source>
        <dbReference type="PROSITE" id="PS50206"/>
    </source>
</evidence>
<name>A0AAV9IRF6_CYACA</name>
<dbReference type="PANTHER" id="PTHR11364:SF27">
    <property type="entry name" value="SULFURTRANSFERASE"/>
    <property type="match status" value="1"/>
</dbReference>
<dbReference type="EMBL" id="JANCYW010000002">
    <property type="protein sequence ID" value="KAK4534670.1"/>
    <property type="molecule type" value="Genomic_DNA"/>
</dbReference>
<dbReference type="GO" id="GO:0004792">
    <property type="term" value="F:thiosulfate-cyanide sulfurtransferase activity"/>
    <property type="evidence" value="ECO:0007669"/>
    <property type="project" value="TreeGrafter"/>
</dbReference>
<proteinExistence type="predicted"/>
<dbReference type="InterPro" id="IPR001763">
    <property type="entry name" value="Rhodanese-like_dom"/>
</dbReference>
<evidence type="ECO:0000256" key="1">
    <source>
        <dbReference type="ARBA" id="ARBA00022679"/>
    </source>
</evidence>
<dbReference type="SMART" id="SM00450">
    <property type="entry name" value="RHOD"/>
    <property type="match status" value="2"/>
</dbReference>